<name>A0ABR2EA05_9ROSI</name>
<feature type="domain" description="NAC" evidence="6">
    <location>
        <begin position="10"/>
        <end position="154"/>
    </location>
</feature>
<dbReference type="EMBL" id="JBBPBM010000017">
    <property type="protein sequence ID" value="KAK8556384.1"/>
    <property type="molecule type" value="Genomic_DNA"/>
</dbReference>
<evidence type="ECO:0000256" key="5">
    <source>
        <dbReference type="SAM" id="MobiDB-lite"/>
    </source>
</evidence>
<organism evidence="7 8">
    <name type="scientific">Hibiscus sabdariffa</name>
    <name type="common">roselle</name>
    <dbReference type="NCBI Taxonomy" id="183260"/>
    <lineage>
        <taxon>Eukaryota</taxon>
        <taxon>Viridiplantae</taxon>
        <taxon>Streptophyta</taxon>
        <taxon>Embryophyta</taxon>
        <taxon>Tracheophyta</taxon>
        <taxon>Spermatophyta</taxon>
        <taxon>Magnoliopsida</taxon>
        <taxon>eudicotyledons</taxon>
        <taxon>Gunneridae</taxon>
        <taxon>Pentapetalae</taxon>
        <taxon>rosids</taxon>
        <taxon>malvids</taxon>
        <taxon>Malvales</taxon>
        <taxon>Malvaceae</taxon>
        <taxon>Malvoideae</taxon>
        <taxon>Hibiscus</taxon>
    </lineage>
</organism>
<keyword evidence="2" id="KW-0238">DNA-binding</keyword>
<dbReference type="Gene3D" id="2.170.150.80">
    <property type="entry name" value="NAC domain"/>
    <property type="match status" value="1"/>
</dbReference>
<feature type="compositionally biased region" description="Acidic residues" evidence="5">
    <location>
        <begin position="163"/>
        <end position="172"/>
    </location>
</feature>
<keyword evidence="1" id="KW-0805">Transcription regulation</keyword>
<comment type="caution">
    <text evidence="7">The sequence shown here is derived from an EMBL/GenBank/DDBJ whole genome shotgun (WGS) entry which is preliminary data.</text>
</comment>
<evidence type="ECO:0000256" key="2">
    <source>
        <dbReference type="ARBA" id="ARBA00023125"/>
    </source>
</evidence>
<evidence type="ECO:0000259" key="6">
    <source>
        <dbReference type="PROSITE" id="PS51005"/>
    </source>
</evidence>
<feature type="region of interest" description="Disordered" evidence="5">
    <location>
        <begin position="158"/>
        <end position="186"/>
    </location>
</feature>
<dbReference type="SUPFAM" id="SSF101941">
    <property type="entry name" value="NAC domain"/>
    <property type="match status" value="1"/>
</dbReference>
<feature type="region of interest" description="Disordered" evidence="5">
    <location>
        <begin position="310"/>
        <end position="329"/>
    </location>
</feature>
<gene>
    <name evidence="7" type="ORF">V6N12_002788</name>
</gene>
<keyword evidence="3" id="KW-0804">Transcription</keyword>
<feature type="compositionally biased region" description="Low complexity" evidence="5">
    <location>
        <begin position="319"/>
        <end position="329"/>
    </location>
</feature>
<dbReference type="InterPro" id="IPR036093">
    <property type="entry name" value="NAC_dom_sf"/>
</dbReference>
<protein>
    <recommendedName>
        <fullName evidence="6">NAC domain-containing protein</fullName>
    </recommendedName>
</protein>
<evidence type="ECO:0000256" key="3">
    <source>
        <dbReference type="ARBA" id="ARBA00023163"/>
    </source>
</evidence>
<reference evidence="7 8" key="1">
    <citation type="journal article" date="2024" name="G3 (Bethesda)">
        <title>Genome assembly of Hibiscus sabdariffa L. provides insights into metabolisms of medicinal natural products.</title>
        <authorList>
            <person name="Kim T."/>
        </authorList>
    </citation>
    <scope>NUCLEOTIDE SEQUENCE [LARGE SCALE GENOMIC DNA]</scope>
    <source>
        <strain evidence="7">TK-2024</strain>
        <tissue evidence="7">Old leaves</tissue>
    </source>
</reference>
<dbReference type="Proteomes" id="UP001472677">
    <property type="component" value="Unassembled WGS sequence"/>
</dbReference>
<dbReference type="PROSITE" id="PS51005">
    <property type="entry name" value="NAC"/>
    <property type="match status" value="1"/>
</dbReference>
<dbReference type="PANTHER" id="PTHR31719:SF164">
    <property type="entry name" value="NAC DOMAIN-CONTAINING PROTEIN"/>
    <property type="match status" value="1"/>
</dbReference>
<keyword evidence="4" id="KW-0539">Nucleus</keyword>
<evidence type="ECO:0000256" key="1">
    <source>
        <dbReference type="ARBA" id="ARBA00023015"/>
    </source>
</evidence>
<proteinExistence type="predicted"/>
<evidence type="ECO:0000256" key="4">
    <source>
        <dbReference type="ARBA" id="ARBA00023242"/>
    </source>
</evidence>
<evidence type="ECO:0000313" key="7">
    <source>
        <dbReference type="EMBL" id="KAK8556384.1"/>
    </source>
</evidence>
<dbReference type="Pfam" id="PF02365">
    <property type="entry name" value="NAM"/>
    <property type="match status" value="1"/>
</dbReference>
<evidence type="ECO:0000313" key="8">
    <source>
        <dbReference type="Proteomes" id="UP001472677"/>
    </source>
</evidence>
<accession>A0ABR2EA05</accession>
<sequence length="353" mass="39680">MASDQYMAGIPPGFRFVPTDYELIQYYLSNKLKGQPLPCDKDIHEYEIYGEENKEPWNIFGETSSKTFYVFTKLRKKGKGRRIDRITGSGTWKGQRTDPVMDSEKNHVGDRKLFVFEVKGRSNNDGKGHWIMHEFSLINDDQLDDWVLCRIYNKNNKNRPLELDEDDSEDDMPGTVPPSASMDSHHNPEFQLSTEGSSFGALLDTQGDSLFDATMGSDGINNGLVSNQLSTERSSFEAFLDGQEDSVFDAVLGSDGINNGFISNQLGYSDFSMLNPLKRPLSSLYCIEDETTWPCTSKRFRGNLEIATLPSQLPPTPPLQQQEQQQQQQAMLGSMGMGFSSNLGACQYSIHIV</sequence>
<dbReference type="PANTHER" id="PTHR31719">
    <property type="entry name" value="NAC TRANSCRIPTION FACTOR 56"/>
    <property type="match status" value="1"/>
</dbReference>
<keyword evidence="8" id="KW-1185">Reference proteome</keyword>
<dbReference type="InterPro" id="IPR003441">
    <property type="entry name" value="NAC-dom"/>
</dbReference>